<evidence type="ECO:0000256" key="1">
    <source>
        <dbReference type="SAM" id="MobiDB-lite"/>
    </source>
</evidence>
<accession>A0A9K3Q8J4</accession>
<reference evidence="3" key="2">
    <citation type="submission" date="2021-04" db="EMBL/GenBank/DDBJ databases">
        <authorList>
            <person name="Podell S."/>
        </authorList>
    </citation>
    <scope>NUCLEOTIDE SEQUENCE</scope>
    <source>
        <strain evidence="3">Hildebrandi</strain>
    </source>
</reference>
<evidence type="ECO:0000259" key="2">
    <source>
        <dbReference type="PROSITE" id="PS51184"/>
    </source>
</evidence>
<dbReference type="EMBL" id="JAGRRH010000001">
    <property type="protein sequence ID" value="KAG7374966.1"/>
    <property type="molecule type" value="Genomic_DNA"/>
</dbReference>
<keyword evidence="4" id="KW-1185">Reference proteome</keyword>
<dbReference type="PROSITE" id="PS51184">
    <property type="entry name" value="JMJC"/>
    <property type="match status" value="1"/>
</dbReference>
<dbReference type="GO" id="GO:0005634">
    <property type="term" value="C:nucleus"/>
    <property type="evidence" value="ECO:0007669"/>
    <property type="project" value="TreeGrafter"/>
</dbReference>
<gene>
    <name evidence="3" type="ORF">IV203_014061</name>
</gene>
<dbReference type="SMART" id="SM00558">
    <property type="entry name" value="JmjC"/>
    <property type="match status" value="1"/>
</dbReference>
<sequence length="570" mass="65663">MRERQQYGRNDDENNNSEVNAKRVKFSASPRTKRVTLSDFTCIQDPHPFGVLPGGNQFFMSDQSAQQPTSSKSLLEQVLDDKLWQTVLSYCDAKTLGNVVQVSRYLYVAGHQSELWRDLVLRQCDATKIAITKVAKSWKDTYVLLFSPTTTTQRLFVQSRPMNIPGIYSDTIYQSHFCRSFAIPDAWLVRTNDQNENYTEQQQQQRREIPCVSVESISPQAFFSHYEETNQPVVIQGAANGKAVDCWSNWEYLQAHSSPTKTFRTTSGAAPLSGYFTLDAYRKYTEFEYLEESPLYLFDRNAFVGNEQWEDDFFPDFYRQCPYWDPSGQYGHDLLQHLGSRQRPDHTWLIAGPKRSGSVFHIDPNCTHAWNACIQGRKRWIFYPPGDPPPGVLPSLDGDEVALPLSVGEWIVQYWEEHMEQYRQRPVGSRPMECTTFPGDVIFVPHGWWHSVINLDDVNIAITHNYLSPSNLGNALKFFVEKQDHISGCRDRAESIKPEMIHDALVEALRTKEPKHLEKAMAQTEWTCRAWSSQSTNQPDKEQQDPTSEVKRKTIMEQTEPLASFTFSFL</sequence>
<organism evidence="3 4">
    <name type="scientific">Nitzschia inconspicua</name>
    <dbReference type="NCBI Taxonomy" id="303405"/>
    <lineage>
        <taxon>Eukaryota</taxon>
        <taxon>Sar</taxon>
        <taxon>Stramenopiles</taxon>
        <taxon>Ochrophyta</taxon>
        <taxon>Bacillariophyta</taxon>
        <taxon>Bacillariophyceae</taxon>
        <taxon>Bacillariophycidae</taxon>
        <taxon>Bacillariales</taxon>
        <taxon>Bacillariaceae</taxon>
        <taxon>Nitzschia</taxon>
    </lineage>
</organism>
<feature type="compositionally biased region" description="Basic and acidic residues" evidence="1">
    <location>
        <begin position="539"/>
        <end position="552"/>
    </location>
</feature>
<dbReference type="OrthoDB" id="424465at2759"/>
<evidence type="ECO:0000313" key="4">
    <source>
        <dbReference type="Proteomes" id="UP000693970"/>
    </source>
</evidence>
<dbReference type="InterPro" id="IPR003347">
    <property type="entry name" value="JmjC_dom"/>
</dbReference>
<proteinExistence type="predicted"/>
<reference evidence="3" key="1">
    <citation type="journal article" date="2021" name="Sci. Rep.">
        <title>Diploid genomic architecture of Nitzschia inconspicua, an elite biomass production diatom.</title>
        <authorList>
            <person name="Oliver A."/>
            <person name="Podell S."/>
            <person name="Pinowska A."/>
            <person name="Traller J.C."/>
            <person name="Smith S.R."/>
            <person name="McClure R."/>
            <person name="Beliaev A."/>
            <person name="Bohutskyi P."/>
            <person name="Hill E.A."/>
            <person name="Rabines A."/>
            <person name="Zheng H."/>
            <person name="Allen L.Z."/>
            <person name="Kuo A."/>
            <person name="Grigoriev I.V."/>
            <person name="Allen A.E."/>
            <person name="Hazlebeck D."/>
            <person name="Allen E.E."/>
        </authorList>
    </citation>
    <scope>NUCLEOTIDE SEQUENCE</scope>
    <source>
        <strain evidence="3">Hildebrandi</strain>
    </source>
</reference>
<dbReference type="PANTHER" id="PTHR12480">
    <property type="entry name" value="ARGININE DEMETHYLASE AND LYSYL-HYDROXYLASE JMJD"/>
    <property type="match status" value="1"/>
</dbReference>
<dbReference type="AlphaFoldDB" id="A0A9K3Q8J4"/>
<name>A0A9K3Q8J4_9STRA</name>
<dbReference type="InterPro" id="IPR050910">
    <property type="entry name" value="JMJD6_ArgDemeth/LysHydrox"/>
</dbReference>
<dbReference type="GO" id="GO:0000987">
    <property type="term" value="F:cis-regulatory region sequence-specific DNA binding"/>
    <property type="evidence" value="ECO:0007669"/>
    <property type="project" value="TreeGrafter"/>
</dbReference>
<dbReference type="Proteomes" id="UP000693970">
    <property type="component" value="Unassembled WGS sequence"/>
</dbReference>
<feature type="domain" description="JmjC" evidence="2">
    <location>
        <begin position="303"/>
        <end position="483"/>
    </location>
</feature>
<comment type="caution">
    <text evidence="3">The sequence shown here is derived from an EMBL/GenBank/DDBJ whole genome shotgun (WGS) entry which is preliminary data.</text>
</comment>
<feature type="region of interest" description="Disordered" evidence="1">
    <location>
        <begin position="1"/>
        <end position="23"/>
    </location>
</feature>
<evidence type="ECO:0000313" key="3">
    <source>
        <dbReference type="EMBL" id="KAG7374966.1"/>
    </source>
</evidence>
<protein>
    <submittedName>
        <fullName evidence="3">Cupin-like domain containing protein</fullName>
    </submittedName>
</protein>
<dbReference type="PANTHER" id="PTHR12480:SF21">
    <property type="entry name" value="JMJC DOMAIN-CONTAINING PROTEIN 8"/>
    <property type="match status" value="1"/>
</dbReference>
<dbReference type="InterPro" id="IPR041667">
    <property type="entry name" value="Cupin_8"/>
</dbReference>
<feature type="compositionally biased region" description="Basic and acidic residues" evidence="1">
    <location>
        <begin position="1"/>
        <end position="12"/>
    </location>
</feature>
<feature type="region of interest" description="Disordered" evidence="1">
    <location>
        <begin position="530"/>
        <end position="552"/>
    </location>
</feature>
<dbReference type="Pfam" id="PF13621">
    <property type="entry name" value="Cupin_8"/>
    <property type="match status" value="1"/>
</dbReference>